<dbReference type="Proteomes" id="UP001180754">
    <property type="component" value="Unassembled WGS sequence"/>
</dbReference>
<proteinExistence type="predicted"/>
<evidence type="ECO:0000313" key="2">
    <source>
        <dbReference type="Proteomes" id="UP001180754"/>
    </source>
</evidence>
<reference evidence="1" key="1">
    <citation type="submission" date="2024-05" db="EMBL/GenBank/DDBJ databases">
        <title>30 novel species of actinomycetes from the DSMZ collection.</title>
        <authorList>
            <person name="Nouioui I."/>
        </authorList>
    </citation>
    <scope>NUCLEOTIDE SEQUENCE</scope>
    <source>
        <strain evidence="1">DSM 41529</strain>
    </source>
</reference>
<evidence type="ECO:0000313" key="1">
    <source>
        <dbReference type="EMBL" id="MDT0551344.1"/>
    </source>
</evidence>
<accession>A0ABU2XZK0</accession>
<keyword evidence="2" id="KW-1185">Reference proteome</keyword>
<dbReference type="InterPro" id="IPR029039">
    <property type="entry name" value="Flavoprotein-like_sf"/>
</dbReference>
<dbReference type="SUPFAM" id="SSF52218">
    <property type="entry name" value="Flavoproteins"/>
    <property type="match status" value="1"/>
</dbReference>
<dbReference type="EMBL" id="JAVRFD010000995">
    <property type="protein sequence ID" value="MDT0551344.1"/>
    <property type="molecule type" value="Genomic_DNA"/>
</dbReference>
<comment type="caution">
    <text evidence="1">The sequence shown here is derived from an EMBL/GenBank/DDBJ whole genome shotgun (WGS) entry which is preliminary data.</text>
</comment>
<sequence>MFATTPLRIVAVSAGLSQPSSTRLLADRLAAATRERLAADQDRNDRDVEVRVIELRDLAVDIAN</sequence>
<organism evidence="1 2">
    <name type="scientific">Streptomyces lonegramiae</name>
    <dbReference type="NCBI Taxonomy" id="3075524"/>
    <lineage>
        <taxon>Bacteria</taxon>
        <taxon>Bacillati</taxon>
        <taxon>Actinomycetota</taxon>
        <taxon>Actinomycetes</taxon>
        <taxon>Kitasatosporales</taxon>
        <taxon>Streptomycetaceae</taxon>
        <taxon>Streptomyces</taxon>
    </lineage>
</organism>
<feature type="non-terminal residue" evidence="1">
    <location>
        <position position="64"/>
    </location>
</feature>
<dbReference type="Gene3D" id="3.40.50.360">
    <property type="match status" value="1"/>
</dbReference>
<protein>
    <submittedName>
        <fullName evidence="1">NAD(P)H-dependent oxidoreductase</fullName>
    </submittedName>
</protein>
<gene>
    <name evidence="1" type="ORF">RND15_53210</name>
</gene>
<name>A0ABU2XZK0_9ACTN</name>